<dbReference type="InterPro" id="IPR001214">
    <property type="entry name" value="SET_dom"/>
</dbReference>
<feature type="compositionally biased region" description="Basic and acidic residues" evidence="8">
    <location>
        <begin position="78"/>
        <end position="90"/>
    </location>
</feature>
<evidence type="ECO:0000256" key="4">
    <source>
        <dbReference type="ARBA" id="ARBA00022679"/>
    </source>
</evidence>
<keyword evidence="11" id="KW-1185">Reference proteome</keyword>
<dbReference type="PROSITE" id="PS50280">
    <property type="entry name" value="SET"/>
    <property type="match status" value="1"/>
</dbReference>
<dbReference type="EMBL" id="MU864946">
    <property type="protein sequence ID" value="KAK4464680.1"/>
    <property type="molecule type" value="Genomic_DNA"/>
</dbReference>
<keyword evidence="5" id="KW-0949">S-adenosyl-L-methionine</keyword>
<feature type="domain" description="SET" evidence="9">
    <location>
        <begin position="337"/>
        <end position="457"/>
    </location>
</feature>
<dbReference type="InterPro" id="IPR046341">
    <property type="entry name" value="SET_dom_sf"/>
</dbReference>
<keyword evidence="3" id="KW-0489">Methyltransferase</keyword>
<dbReference type="PANTHER" id="PTHR46223">
    <property type="entry name" value="HISTONE-LYSINE N-METHYLTRANSFERASE SUV39H"/>
    <property type="match status" value="1"/>
</dbReference>
<protein>
    <recommendedName>
        <fullName evidence="9">SET domain-containing protein</fullName>
    </recommendedName>
</protein>
<dbReference type="AlphaFoldDB" id="A0AAV9HUT7"/>
<feature type="compositionally biased region" description="Gly residues" evidence="8">
    <location>
        <begin position="507"/>
        <end position="521"/>
    </location>
</feature>
<gene>
    <name evidence="10" type="ORF">QBC42DRAFT_344555</name>
</gene>
<evidence type="ECO:0000256" key="1">
    <source>
        <dbReference type="ARBA" id="ARBA00004286"/>
    </source>
</evidence>
<comment type="caution">
    <text evidence="10">The sequence shown here is derived from an EMBL/GenBank/DDBJ whole genome shotgun (WGS) entry which is preliminary data.</text>
</comment>
<comment type="subcellular location">
    <subcellularLocation>
        <location evidence="1">Chromosome</location>
    </subcellularLocation>
</comment>
<evidence type="ECO:0000256" key="2">
    <source>
        <dbReference type="ARBA" id="ARBA00022454"/>
    </source>
</evidence>
<dbReference type="Pfam" id="PF00856">
    <property type="entry name" value="SET"/>
    <property type="match status" value="1"/>
</dbReference>
<feature type="compositionally biased region" description="Polar residues" evidence="8">
    <location>
        <begin position="536"/>
        <end position="548"/>
    </location>
</feature>
<keyword evidence="7" id="KW-0862">Zinc</keyword>
<proteinExistence type="predicted"/>
<dbReference type="Proteomes" id="UP001321749">
    <property type="component" value="Unassembled WGS sequence"/>
</dbReference>
<feature type="region of interest" description="Disordered" evidence="8">
    <location>
        <begin position="65"/>
        <end position="121"/>
    </location>
</feature>
<accession>A0AAV9HUT7</accession>
<keyword evidence="4" id="KW-0808">Transferase</keyword>
<evidence type="ECO:0000256" key="6">
    <source>
        <dbReference type="ARBA" id="ARBA00022723"/>
    </source>
</evidence>
<dbReference type="GO" id="GO:0008168">
    <property type="term" value="F:methyltransferase activity"/>
    <property type="evidence" value="ECO:0007669"/>
    <property type="project" value="UniProtKB-KW"/>
</dbReference>
<evidence type="ECO:0000259" key="9">
    <source>
        <dbReference type="PROSITE" id="PS50280"/>
    </source>
</evidence>
<feature type="compositionally biased region" description="Acidic residues" evidence="8">
    <location>
        <begin position="549"/>
        <end position="637"/>
    </location>
</feature>
<feature type="compositionally biased region" description="Low complexity" evidence="8">
    <location>
        <begin position="488"/>
        <end position="505"/>
    </location>
</feature>
<dbReference type="PANTHER" id="PTHR46223:SF3">
    <property type="entry name" value="HISTONE-LYSINE N-METHYLTRANSFERASE SET-23"/>
    <property type="match status" value="1"/>
</dbReference>
<dbReference type="SMART" id="SM00317">
    <property type="entry name" value="SET"/>
    <property type="match status" value="1"/>
</dbReference>
<dbReference type="GO" id="GO:0046872">
    <property type="term" value="F:metal ion binding"/>
    <property type="evidence" value="ECO:0007669"/>
    <property type="project" value="UniProtKB-KW"/>
</dbReference>
<name>A0AAV9HUT7_9PEZI</name>
<dbReference type="GO" id="GO:0032259">
    <property type="term" value="P:methylation"/>
    <property type="evidence" value="ECO:0007669"/>
    <property type="project" value="UniProtKB-KW"/>
</dbReference>
<sequence length="637" mass="68958">MSAKICLLQPRTMVIFNDGLEFNQYLADDTYLFLDPQLQLDIASTALPILNQSVASVNSSFAPVPDVEAPISTQNDDDPFRPPHDPHADAKTPVAPPPVPGPKSGRARKTNRRNRDRVPNPRYTCSQCGERCFEARALHRHLWGSHREFAEQNGVPSEMATCPVEGCGHQGRKDNVMLRGHGFLWLIDLTFIVISPNTPHPQLGTHRTKGFNKLPPAFKMPKRKSGKFQMDQTSRGRFYRVNKLTRAEIPIPNVKKLDNYYFDHAHWNGVPEQDMFSSSKSVGVRFEIKKKILRLEAADDPTGVYPCLQCGHGVAWPRCNITCYKTFRRLRFRPGEDKIEIQAADPADPAMGDGVFVKPGQSIAAGEVLGEYIGELHPVDGERTYYSFVVESAGLPNSDCLPFTIDSRDRGNWTRFVNHRCDPNVSVDEATIGKLRVLVLRARRDLGAGEQLFIHYGLGYFNNRAPPMLCRCDLFGGGPHAPVDPDAPDGASSSSDSSDGPSDGSDGSDGSGGAGGSGDSGDGVDPRDRVEVPASPDNTGGQGATQTQDPDDDDDDEVVSESGGEEGNESGPDGDNDDENGDGENNDEDGGVVEDDEDGGGIEDGDDEEDGGGIEDGDDEEDGGSEEGSDGGGDVEN</sequence>
<evidence type="ECO:0000313" key="10">
    <source>
        <dbReference type="EMBL" id="KAK4464680.1"/>
    </source>
</evidence>
<evidence type="ECO:0000256" key="5">
    <source>
        <dbReference type="ARBA" id="ARBA00022691"/>
    </source>
</evidence>
<dbReference type="SUPFAM" id="SSF82199">
    <property type="entry name" value="SET domain"/>
    <property type="match status" value="1"/>
</dbReference>
<evidence type="ECO:0000256" key="8">
    <source>
        <dbReference type="SAM" id="MobiDB-lite"/>
    </source>
</evidence>
<evidence type="ECO:0000313" key="11">
    <source>
        <dbReference type="Proteomes" id="UP001321749"/>
    </source>
</evidence>
<dbReference type="PROSITE" id="PS00028">
    <property type="entry name" value="ZINC_FINGER_C2H2_1"/>
    <property type="match status" value="1"/>
</dbReference>
<dbReference type="InterPro" id="IPR013087">
    <property type="entry name" value="Znf_C2H2_type"/>
</dbReference>
<dbReference type="GO" id="GO:0005694">
    <property type="term" value="C:chromosome"/>
    <property type="evidence" value="ECO:0007669"/>
    <property type="project" value="UniProtKB-SubCell"/>
</dbReference>
<feature type="region of interest" description="Disordered" evidence="8">
    <location>
        <begin position="481"/>
        <end position="637"/>
    </location>
</feature>
<keyword evidence="2" id="KW-0158">Chromosome</keyword>
<organism evidence="10 11">
    <name type="scientific">Cladorrhinum samala</name>
    <dbReference type="NCBI Taxonomy" id="585594"/>
    <lineage>
        <taxon>Eukaryota</taxon>
        <taxon>Fungi</taxon>
        <taxon>Dikarya</taxon>
        <taxon>Ascomycota</taxon>
        <taxon>Pezizomycotina</taxon>
        <taxon>Sordariomycetes</taxon>
        <taxon>Sordariomycetidae</taxon>
        <taxon>Sordariales</taxon>
        <taxon>Podosporaceae</taxon>
        <taxon>Cladorrhinum</taxon>
    </lineage>
</organism>
<reference evidence="10" key="1">
    <citation type="journal article" date="2023" name="Mol. Phylogenet. Evol.">
        <title>Genome-scale phylogeny and comparative genomics of the fungal order Sordariales.</title>
        <authorList>
            <person name="Hensen N."/>
            <person name="Bonometti L."/>
            <person name="Westerberg I."/>
            <person name="Brannstrom I.O."/>
            <person name="Guillou S."/>
            <person name="Cros-Aarteil S."/>
            <person name="Calhoun S."/>
            <person name="Haridas S."/>
            <person name="Kuo A."/>
            <person name="Mondo S."/>
            <person name="Pangilinan J."/>
            <person name="Riley R."/>
            <person name="LaButti K."/>
            <person name="Andreopoulos B."/>
            <person name="Lipzen A."/>
            <person name="Chen C."/>
            <person name="Yan M."/>
            <person name="Daum C."/>
            <person name="Ng V."/>
            <person name="Clum A."/>
            <person name="Steindorff A."/>
            <person name="Ohm R.A."/>
            <person name="Martin F."/>
            <person name="Silar P."/>
            <person name="Natvig D.O."/>
            <person name="Lalanne C."/>
            <person name="Gautier V."/>
            <person name="Ament-Velasquez S.L."/>
            <person name="Kruys A."/>
            <person name="Hutchinson M.I."/>
            <person name="Powell A.J."/>
            <person name="Barry K."/>
            <person name="Miller A.N."/>
            <person name="Grigoriev I.V."/>
            <person name="Debuchy R."/>
            <person name="Gladieux P."/>
            <person name="Hiltunen Thoren M."/>
            <person name="Johannesson H."/>
        </authorList>
    </citation>
    <scope>NUCLEOTIDE SEQUENCE</scope>
    <source>
        <strain evidence="10">PSN324</strain>
    </source>
</reference>
<evidence type="ECO:0000256" key="3">
    <source>
        <dbReference type="ARBA" id="ARBA00022603"/>
    </source>
</evidence>
<reference evidence="10" key="2">
    <citation type="submission" date="2023-06" db="EMBL/GenBank/DDBJ databases">
        <authorList>
            <consortium name="Lawrence Berkeley National Laboratory"/>
            <person name="Mondo S.J."/>
            <person name="Hensen N."/>
            <person name="Bonometti L."/>
            <person name="Westerberg I."/>
            <person name="Brannstrom I.O."/>
            <person name="Guillou S."/>
            <person name="Cros-Aarteil S."/>
            <person name="Calhoun S."/>
            <person name="Haridas S."/>
            <person name="Kuo A."/>
            <person name="Pangilinan J."/>
            <person name="Riley R."/>
            <person name="Labutti K."/>
            <person name="Andreopoulos B."/>
            <person name="Lipzen A."/>
            <person name="Chen C."/>
            <person name="Yanf M."/>
            <person name="Daum C."/>
            <person name="Ng V."/>
            <person name="Clum A."/>
            <person name="Steindorff A."/>
            <person name="Ohm R."/>
            <person name="Martin F."/>
            <person name="Silar P."/>
            <person name="Natvig D."/>
            <person name="Lalanne C."/>
            <person name="Gautier V."/>
            <person name="Ament-Velasquez S.L."/>
            <person name="Kruys A."/>
            <person name="Hutchinson M.I."/>
            <person name="Powell A.J."/>
            <person name="Barry K."/>
            <person name="Miller A.N."/>
            <person name="Grigoriev I.V."/>
            <person name="Debuchy R."/>
            <person name="Gladieux P."/>
            <person name="Thoren M.H."/>
            <person name="Johannesson H."/>
        </authorList>
    </citation>
    <scope>NUCLEOTIDE SEQUENCE</scope>
    <source>
        <strain evidence="10">PSN324</strain>
    </source>
</reference>
<feature type="compositionally biased region" description="Basic residues" evidence="8">
    <location>
        <begin position="105"/>
        <end position="115"/>
    </location>
</feature>
<evidence type="ECO:0000256" key="7">
    <source>
        <dbReference type="ARBA" id="ARBA00022833"/>
    </source>
</evidence>
<dbReference type="InterPro" id="IPR050973">
    <property type="entry name" value="H3K9_Histone-Lys_N-MTase"/>
</dbReference>
<keyword evidence="6" id="KW-0479">Metal-binding</keyword>
<dbReference type="Gene3D" id="2.170.270.10">
    <property type="entry name" value="SET domain"/>
    <property type="match status" value="1"/>
</dbReference>